<gene>
    <name evidence="2" type="ORF">BK123_07290</name>
</gene>
<dbReference type="PANTHER" id="PTHR46825">
    <property type="entry name" value="D-ALANYL-D-ALANINE-CARBOXYPEPTIDASE/ENDOPEPTIDASE AMPH"/>
    <property type="match status" value="1"/>
</dbReference>
<dbReference type="SUPFAM" id="SSF56601">
    <property type="entry name" value="beta-lactamase/transpeptidase-like"/>
    <property type="match status" value="1"/>
</dbReference>
<accession>A0A1R1B5R1</accession>
<dbReference type="Proteomes" id="UP000187074">
    <property type="component" value="Unassembled WGS sequence"/>
</dbReference>
<dbReference type="PANTHER" id="PTHR46825:SF15">
    <property type="entry name" value="BETA-LACTAMASE-RELATED DOMAIN-CONTAINING PROTEIN"/>
    <property type="match status" value="1"/>
</dbReference>
<dbReference type="Gene3D" id="3.40.710.10">
    <property type="entry name" value="DD-peptidase/beta-lactamase superfamily"/>
    <property type="match status" value="1"/>
</dbReference>
<dbReference type="Pfam" id="PF00144">
    <property type="entry name" value="Beta-lactamase"/>
    <property type="match status" value="1"/>
</dbReference>
<sequence length="106" mass="11634">MTIESLKGIHTYIEEQMKAWKVPGVSVAVVKDQEIVMMEGYGYRNIAQSLPVTSETLFAIGSSTKAFTALAAGILAGEKILDLDTPVKEYLPDFKMFDAFATERIG</sequence>
<dbReference type="STRING" id="1401.BK123_07290"/>
<evidence type="ECO:0000259" key="1">
    <source>
        <dbReference type="Pfam" id="PF00144"/>
    </source>
</evidence>
<dbReference type="EMBL" id="MRTF01000002">
    <property type="protein sequence ID" value="OME94892.1"/>
    <property type="molecule type" value="Genomic_DNA"/>
</dbReference>
<dbReference type="RefSeq" id="WP_076321712.1">
    <property type="nucleotide sequence ID" value="NZ_MRTF01000002.1"/>
</dbReference>
<name>A0A1R1B5R1_PAELA</name>
<organism evidence="2 3">
    <name type="scientific">Paenibacillus lautus</name>
    <name type="common">Bacillus lautus</name>
    <dbReference type="NCBI Taxonomy" id="1401"/>
    <lineage>
        <taxon>Bacteria</taxon>
        <taxon>Bacillati</taxon>
        <taxon>Bacillota</taxon>
        <taxon>Bacilli</taxon>
        <taxon>Bacillales</taxon>
        <taxon>Paenibacillaceae</taxon>
        <taxon>Paenibacillus</taxon>
    </lineage>
</organism>
<dbReference type="InterPro" id="IPR012338">
    <property type="entry name" value="Beta-lactam/transpept-like"/>
</dbReference>
<proteinExistence type="predicted"/>
<evidence type="ECO:0000313" key="2">
    <source>
        <dbReference type="EMBL" id="OME94892.1"/>
    </source>
</evidence>
<comment type="caution">
    <text evidence="2">The sequence shown here is derived from an EMBL/GenBank/DDBJ whole genome shotgun (WGS) entry which is preliminary data.</text>
</comment>
<feature type="domain" description="Beta-lactamase-related" evidence="1">
    <location>
        <begin position="12"/>
        <end position="96"/>
    </location>
</feature>
<evidence type="ECO:0000313" key="3">
    <source>
        <dbReference type="Proteomes" id="UP000187074"/>
    </source>
</evidence>
<dbReference type="AlphaFoldDB" id="A0A1R1B5R1"/>
<dbReference type="InterPro" id="IPR001466">
    <property type="entry name" value="Beta-lactam-related"/>
</dbReference>
<reference evidence="2 3" key="1">
    <citation type="submission" date="2016-11" db="EMBL/GenBank/DDBJ databases">
        <title>Paenibacillus species isolates.</title>
        <authorList>
            <person name="Beno S.M."/>
        </authorList>
    </citation>
    <scope>NUCLEOTIDE SEQUENCE [LARGE SCALE GENOMIC DNA]</scope>
    <source>
        <strain evidence="2 3">FSL F4-0100</strain>
    </source>
</reference>
<protein>
    <recommendedName>
        <fullName evidence="1">Beta-lactamase-related domain-containing protein</fullName>
    </recommendedName>
</protein>
<dbReference type="InterPro" id="IPR050491">
    <property type="entry name" value="AmpC-like"/>
</dbReference>